<gene>
    <name evidence="8" type="ORF">Esi_0236_0019</name>
</gene>
<keyword evidence="9" id="KW-1185">Reference proteome</keyword>
<keyword evidence="3" id="KW-0732">Signal</keyword>
<dbReference type="OrthoDB" id="6084525at2759"/>
<evidence type="ECO:0000256" key="1">
    <source>
        <dbReference type="ARBA" id="ARBA00004196"/>
    </source>
</evidence>
<dbReference type="GO" id="GO:0016020">
    <property type="term" value="C:membrane"/>
    <property type="evidence" value="ECO:0007669"/>
    <property type="project" value="UniProtKB-SubCell"/>
</dbReference>
<keyword evidence="4" id="KW-0677">Repeat</keyword>
<evidence type="ECO:0000259" key="7">
    <source>
        <dbReference type="Pfam" id="PF07693"/>
    </source>
</evidence>
<dbReference type="Pfam" id="PF07693">
    <property type="entry name" value="KAP_NTPase"/>
    <property type="match status" value="1"/>
</dbReference>
<reference evidence="8 9" key="1">
    <citation type="journal article" date="2010" name="Nature">
        <title>The Ectocarpus genome and the independent evolution of multicellularity in brown algae.</title>
        <authorList>
            <person name="Cock J.M."/>
            <person name="Sterck L."/>
            <person name="Rouze P."/>
            <person name="Scornet D."/>
            <person name="Allen A.E."/>
            <person name="Amoutzias G."/>
            <person name="Anthouard V."/>
            <person name="Artiguenave F."/>
            <person name="Aury J.M."/>
            <person name="Badger J.H."/>
            <person name="Beszteri B."/>
            <person name="Billiau K."/>
            <person name="Bonnet E."/>
            <person name="Bothwell J.H."/>
            <person name="Bowler C."/>
            <person name="Boyen C."/>
            <person name="Brownlee C."/>
            <person name="Carrano C.J."/>
            <person name="Charrier B."/>
            <person name="Cho G.Y."/>
            <person name="Coelho S.M."/>
            <person name="Collen J."/>
            <person name="Corre E."/>
            <person name="Da Silva C."/>
            <person name="Delage L."/>
            <person name="Delaroque N."/>
            <person name="Dittami S.M."/>
            <person name="Doulbeau S."/>
            <person name="Elias M."/>
            <person name="Farnham G."/>
            <person name="Gachon C.M."/>
            <person name="Gschloessl B."/>
            <person name="Heesch S."/>
            <person name="Jabbari K."/>
            <person name="Jubin C."/>
            <person name="Kawai H."/>
            <person name="Kimura K."/>
            <person name="Kloareg B."/>
            <person name="Kupper F.C."/>
            <person name="Lang D."/>
            <person name="Le Bail A."/>
            <person name="Leblanc C."/>
            <person name="Lerouge P."/>
            <person name="Lohr M."/>
            <person name="Lopez P.J."/>
            <person name="Martens C."/>
            <person name="Maumus F."/>
            <person name="Michel G."/>
            <person name="Miranda-Saavedra D."/>
            <person name="Morales J."/>
            <person name="Moreau H."/>
            <person name="Motomura T."/>
            <person name="Nagasato C."/>
            <person name="Napoli C.A."/>
            <person name="Nelson D.R."/>
            <person name="Nyvall-Collen P."/>
            <person name="Peters A.F."/>
            <person name="Pommier C."/>
            <person name="Potin P."/>
            <person name="Poulain J."/>
            <person name="Quesneville H."/>
            <person name="Read B."/>
            <person name="Rensing S.A."/>
            <person name="Ritter A."/>
            <person name="Rousvoal S."/>
            <person name="Samanta M."/>
            <person name="Samson G."/>
            <person name="Schroeder D.C."/>
            <person name="Segurens B."/>
            <person name="Strittmatter M."/>
            <person name="Tonon T."/>
            <person name="Tregear J.W."/>
            <person name="Valentin K."/>
            <person name="von Dassow P."/>
            <person name="Yamagishi T."/>
            <person name="Van de Peer Y."/>
            <person name="Wincker P."/>
        </authorList>
    </citation>
    <scope>NUCLEOTIDE SEQUENCE [LARGE SCALE GENOMIC DNA]</scope>
    <source>
        <strain evidence="9">Ec32 / CCAP1310/4</strain>
    </source>
</reference>
<dbReference type="EMBL" id="FN649754">
    <property type="protein sequence ID" value="CBJ31157.1"/>
    <property type="molecule type" value="Genomic_DNA"/>
</dbReference>
<sequence>MAQTDRAALVVLYVATNGTSWKNNDNWSTESNLSLWHGVKVNDQGRVVDLSLGYNNLRGPIPPEIGDLVAMTGLYLKGNTLIGEIPASLGRLGNLRGLTLAENNLTGPIPKALGNLSKMESLDLVANQLTGPIPPELGKLSQMVTINLWGNQLSGPIPPQLGDMSALTSLALDGSDLTGPIPPQLGRLAALERLTLSRNRLTGPIPKELGDLSKLKVLSLSKNSLTGPIPEELGALSKLQELSVGDNMLTGSIPLHVTKMKNLTAFEVGGNIGLSRSSRPFPTKDHQGVLLEAPVSSEGPDCLEFGDYADVLVERMTDPAAWPVGVGVYAQWGAGKSAPTPSPEWWFIRWLWTTTGGSVVYALWAGLASAVSCRCCRSPARDDRVNDVEDGLGSTSADQPARVTSVVASFDAWLFADSKVLWAVLISEIFHQVEEHPCFGKGAVRATRVRHAVTSSTCSDWCLVIFTAVIVAGVVAAAKLAAEQIANMQEVLEQVVATAGLAAVPISLLLWIFKVLPVVFKGQGELIVEEAQSMGDESVGIAHLGFMADVRDELEVLLGMLEQKSTKEDRYMLVVSIDNLDRCPHRQIVKVLEAVHLLLEKDNVNVAVMLALDPRVIIAAIEQDMGEGIRKEAQYHARSSYMYFGGHSP</sequence>
<protein>
    <submittedName>
        <fullName evidence="8">Hypothetical leucine rich repeat protein</fullName>
    </submittedName>
</protein>
<feature type="transmembrane region" description="Helical" evidence="6">
    <location>
        <begin position="463"/>
        <end position="482"/>
    </location>
</feature>
<dbReference type="Gene3D" id="3.80.10.10">
    <property type="entry name" value="Ribonuclease Inhibitor"/>
    <property type="match status" value="2"/>
</dbReference>
<evidence type="ECO:0000256" key="2">
    <source>
        <dbReference type="ARBA" id="ARBA00004370"/>
    </source>
</evidence>
<dbReference type="PANTHER" id="PTHR48059">
    <property type="entry name" value="POLYGALACTURONASE INHIBITOR 1"/>
    <property type="match status" value="1"/>
</dbReference>
<dbReference type="SUPFAM" id="SSF52058">
    <property type="entry name" value="L domain-like"/>
    <property type="match status" value="1"/>
</dbReference>
<keyword evidence="5 6" id="KW-0472">Membrane</keyword>
<keyword evidence="6" id="KW-0812">Transmembrane</keyword>
<dbReference type="InterPro" id="IPR001611">
    <property type="entry name" value="Leu-rich_rpt"/>
</dbReference>
<evidence type="ECO:0000256" key="3">
    <source>
        <dbReference type="ARBA" id="ARBA00022729"/>
    </source>
</evidence>
<dbReference type="Proteomes" id="UP000002630">
    <property type="component" value="Linkage Group LG29"/>
</dbReference>
<evidence type="ECO:0000256" key="4">
    <source>
        <dbReference type="ARBA" id="ARBA00022737"/>
    </source>
</evidence>
<dbReference type="Pfam" id="PF13855">
    <property type="entry name" value="LRR_8"/>
    <property type="match status" value="1"/>
</dbReference>
<dbReference type="InterPro" id="IPR051848">
    <property type="entry name" value="PGIP"/>
</dbReference>
<proteinExistence type="predicted"/>
<organism evidence="8 9">
    <name type="scientific">Ectocarpus siliculosus</name>
    <name type="common">Brown alga</name>
    <name type="synonym">Conferva siliculosa</name>
    <dbReference type="NCBI Taxonomy" id="2880"/>
    <lineage>
        <taxon>Eukaryota</taxon>
        <taxon>Sar</taxon>
        <taxon>Stramenopiles</taxon>
        <taxon>Ochrophyta</taxon>
        <taxon>PX clade</taxon>
        <taxon>Phaeophyceae</taxon>
        <taxon>Ectocarpales</taxon>
        <taxon>Ectocarpaceae</taxon>
        <taxon>Ectocarpus</taxon>
    </lineage>
</organism>
<dbReference type="EMBL" id="FN648416">
    <property type="protein sequence ID" value="CBJ31157.1"/>
    <property type="molecule type" value="Genomic_DNA"/>
</dbReference>
<dbReference type="AlphaFoldDB" id="D7FSL6"/>
<evidence type="ECO:0000313" key="8">
    <source>
        <dbReference type="EMBL" id="CBJ31157.1"/>
    </source>
</evidence>
<dbReference type="PANTHER" id="PTHR48059:SF30">
    <property type="entry name" value="OS06G0587000 PROTEIN"/>
    <property type="match status" value="1"/>
</dbReference>
<keyword evidence="6" id="KW-1133">Transmembrane helix</keyword>
<evidence type="ECO:0000313" key="9">
    <source>
        <dbReference type="Proteomes" id="UP000002630"/>
    </source>
</evidence>
<dbReference type="InterPro" id="IPR032675">
    <property type="entry name" value="LRR_dom_sf"/>
</dbReference>
<dbReference type="Pfam" id="PF00560">
    <property type="entry name" value="LRR_1"/>
    <property type="match status" value="3"/>
</dbReference>
<accession>D7FSL6</accession>
<name>D7FSL6_ECTSI</name>
<evidence type="ECO:0000256" key="6">
    <source>
        <dbReference type="SAM" id="Phobius"/>
    </source>
</evidence>
<dbReference type="InParanoid" id="D7FSL6"/>
<dbReference type="InterPro" id="IPR011646">
    <property type="entry name" value="KAP_P-loop"/>
</dbReference>
<comment type="subcellular location">
    <subcellularLocation>
        <location evidence="1">Cell envelope</location>
    </subcellularLocation>
    <subcellularLocation>
        <location evidence="2">Membrane</location>
    </subcellularLocation>
</comment>
<dbReference type="eggNOG" id="ENOG502S8MQ">
    <property type="taxonomic scope" value="Eukaryota"/>
</dbReference>
<feature type="domain" description="KAP NTPase" evidence="7">
    <location>
        <begin position="308"/>
        <end position="632"/>
    </location>
</feature>
<dbReference type="FunFam" id="3.80.10.10:FF:000383">
    <property type="entry name" value="Leucine-rich repeat receptor protein kinase EMS1"/>
    <property type="match status" value="1"/>
</dbReference>
<evidence type="ECO:0000256" key="5">
    <source>
        <dbReference type="ARBA" id="ARBA00023136"/>
    </source>
</evidence>
<feature type="transmembrane region" description="Helical" evidence="6">
    <location>
        <begin position="494"/>
        <end position="513"/>
    </location>
</feature>
<dbReference type="FunFam" id="3.80.10.10:FF:000400">
    <property type="entry name" value="Nuclear pore complex protein NUP107"/>
    <property type="match status" value="1"/>
</dbReference>